<dbReference type="Proteomes" id="UP000801492">
    <property type="component" value="Unassembled WGS sequence"/>
</dbReference>
<evidence type="ECO:0000313" key="4">
    <source>
        <dbReference type="Proteomes" id="UP000801492"/>
    </source>
</evidence>
<name>A0A8K0G0X9_IGNLU</name>
<dbReference type="InterPro" id="IPR019545">
    <property type="entry name" value="DM13_domain"/>
</dbReference>
<proteinExistence type="predicted"/>
<dbReference type="PANTHER" id="PTHR24036:SF13">
    <property type="entry name" value="PROTEIN SKELETOR, ISOFORMS D_E"/>
    <property type="match status" value="1"/>
</dbReference>
<dbReference type="Pfam" id="PF01498">
    <property type="entry name" value="HTH_Tnp_Tc3_2"/>
    <property type="match status" value="1"/>
</dbReference>
<evidence type="ECO:0000313" key="3">
    <source>
        <dbReference type="EMBL" id="KAF2881773.1"/>
    </source>
</evidence>
<evidence type="ECO:0000256" key="1">
    <source>
        <dbReference type="ARBA" id="ARBA00022737"/>
    </source>
</evidence>
<dbReference type="Pfam" id="PF10517">
    <property type="entry name" value="DM13"/>
    <property type="match status" value="1"/>
</dbReference>
<dbReference type="InterPro" id="IPR002492">
    <property type="entry name" value="Transposase_Tc1-like"/>
</dbReference>
<keyword evidence="4" id="KW-1185">Reference proteome</keyword>
<evidence type="ECO:0000259" key="2">
    <source>
        <dbReference type="PROSITE" id="PS51549"/>
    </source>
</evidence>
<dbReference type="PANTHER" id="PTHR24036">
    <property type="entry name" value="SKELETOR-RELATED"/>
    <property type="match status" value="1"/>
</dbReference>
<dbReference type="PROSITE" id="PS51549">
    <property type="entry name" value="DM13"/>
    <property type="match status" value="1"/>
</dbReference>
<dbReference type="GO" id="GO:0015074">
    <property type="term" value="P:DNA integration"/>
    <property type="evidence" value="ECO:0007669"/>
    <property type="project" value="InterPro"/>
</dbReference>
<accession>A0A8K0G0X9</accession>
<dbReference type="EMBL" id="VTPC01090701">
    <property type="protein sequence ID" value="KAF2881773.1"/>
    <property type="molecule type" value="Genomic_DNA"/>
</dbReference>
<sequence length="248" mass="28183">MGRRTTIAQIVYLIVSTVQHIIERFIHQNRVKDKSRSAPNKIFNTSDERYIVPKIKANPKLSAPKLAAKVQYELAKSCNAETVRRVLRAHNFNGRVARKKPFLNKRHQQSRLAFAKEHVCKKSDFWNFSPTRKLSEFHHGVSGEVYAVDARTLHLKDFTYDGQGPAAYFTAGNSRTPGVGGFRLRDENGSPEVIRRYRREGVTLTLPEGKTLNNIKWFSVWCEEFSNLKESRGISAAWNCGGGDSTES</sequence>
<organism evidence="3 4">
    <name type="scientific">Ignelater luminosus</name>
    <name type="common">Cucubano</name>
    <name type="synonym">Pyrophorus luminosus</name>
    <dbReference type="NCBI Taxonomy" id="2038154"/>
    <lineage>
        <taxon>Eukaryota</taxon>
        <taxon>Metazoa</taxon>
        <taxon>Ecdysozoa</taxon>
        <taxon>Arthropoda</taxon>
        <taxon>Hexapoda</taxon>
        <taxon>Insecta</taxon>
        <taxon>Pterygota</taxon>
        <taxon>Neoptera</taxon>
        <taxon>Endopterygota</taxon>
        <taxon>Coleoptera</taxon>
        <taxon>Polyphaga</taxon>
        <taxon>Elateriformia</taxon>
        <taxon>Elateroidea</taxon>
        <taxon>Elateridae</taxon>
        <taxon>Agrypninae</taxon>
        <taxon>Pyrophorini</taxon>
        <taxon>Ignelater</taxon>
    </lineage>
</organism>
<comment type="caution">
    <text evidence="3">The sequence shown here is derived from an EMBL/GenBank/DDBJ whole genome shotgun (WGS) entry which is preliminary data.</text>
</comment>
<gene>
    <name evidence="3" type="ORF">ILUMI_24415</name>
</gene>
<dbReference type="InterPro" id="IPR052126">
    <property type="entry name" value="Spindle_Org/Thrombomodulin"/>
</dbReference>
<dbReference type="GO" id="GO:0003677">
    <property type="term" value="F:DNA binding"/>
    <property type="evidence" value="ECO:0007669"/>
    <property type="project" value="InterPro"/>
</dbReference>
<keyword evidence="1" id="KW-0677">Repeat</keyword>
<protein>
    <recommendedName>
        <fullName evidence="2">DM13 domain-containing protein</fullName>
    </recommendedName>
</protein>
<dbReference type="GO" id="GO:0006313">
    <property type="term" value="P:DNA transposition"/>
    <property type="evidence" value="ECO:0007669"/>
    <property type="project" value="InterPro"/>
</dbReference>
<dbReference type="OrthoDB" id="2448405at2759"/>
<dbReference type="SMART" id="SM00686">
    <property type="entry name" value="DM13"/>
    <property type="match status" value="1"/>
</dbReference>
<reference evidence="3" key="1">
    <citation type="submission" date="2019-08" db="EMBL/GenBank/DDBJ databases">
        <title>The genome of the North American firefly Photinus pyralis.</title>
        <authorList>
            <consortium name="Photinus pyralis genome working group"/>
            <person name="Fallon T.R."/>
            <person name="Sander Lower S.E."/>
            <person name="Weng J.-K."/>
        </authorList>
    </citation>
    <scope>NUCLEOTIDE SEQUENCE</scope>
    <source>
        <strain evidence="3">TRF0915ILg1</strain>
        <tissue evidence="3">Whole body</tissue>
    </source>
</reference>
<dbReference type="AlphaFoldDB" id="A0A8K0G0X9"/>
<feature type="domain" description="DM13" evidence="2">
    <location>
        <begin position="126"/>
        <end position="235"/>
    </location>
</feature>